<dbReference type="GeneID" id="107125956"/>
<evidence type="ECO:0000256" key="2">
    <source>
        <dbReference type="ARBA" id="ARBA00023136"/>
    </source>
</evidence>
<keyword evidence="2" id="KW-0472">Membrane</keyword>
<dbReference type="PANTHER" id="PTHR21559:SF24">
    <property type="entry name" value="DYSTROGLYCAN 1"/>
    <property type="match status" value="1"/>
</dbReference>
<dbReference type="PANTHER" id="PTHR21559">
    <property type="entry name" value="DYSTROGLYCAN-RELATED"/>
    <property type="match status" value="1"/>
</dbReference>
<dbReference type="RefSeq" id="XP_015284926.1">
    <property type="nucleotide sequence ID" value="XM_015429440.1"/>
</dbReference>
<dbReference type="InterPro" id="IPR015919">
    <property type="entry name" value="Cadherin-like_sf"/>
</dbReference>
<accession>A0ABM1LG39</accession>
<reference evidence="4" key="1">
    <citation type="submission" date="2025-08" db="UniProtKB">
        <authorList>
            <consortium name="RefSeq"/>
        </authorList>
    </citation>
    <scope>IDENTIFICATION</scope>
</reference>
<comment type="subcellular location">
    <subcellularLocation>
        <location evidence="1">Membrane</location>
    </subcellularLocation>
</comment>
<dbReference type="Gene3D" id="2.60.40.10">
    <property type="entry name" value="Immunoglobulins"/>
    <property type="match status" value="1"/>
</dbReference>
<evidence type="ECO:0000313" key="3">
    <source>
        <dbReference type="Proteomes" id="UP000694871"/>
    </source>
</evidence>
<name>A0ABM1LG39_GEKJA</name>
<dbReference type="Pfam" id="PF05345">
    <property type="entry name" value="He_PIG"/>
    <property type="match status" value="1"/>
</dbReference>
<sequence length="216" mass="24102">MEDPFTLTVPCDCSLAFGAALPPERQMLSALSLFFIVVSLATVRPAAVAKESRDTCEEIQAFQGVQDTRALPGKLFLYPISPFAFHGTITHYKVTLANGSVLPKWLEYNPNTSTLQGLPMLEESGEYHFTVAAHGEACDPNTPVATANFALHVHNYITVCEKQASTNQKPMNYKLNFMPLLCFQRNKVKASFHLPHLRNYFVAQEQYIHLGCPLPR</sequence>
<evidence type="ECO:0000313" key="4">
    <source>
        <dbReference type="RefSeq" id="XP_015284926.1"/>
    </source>
</evidence>
<proteinExistence type="predicted"/>
<organism evidence="3 4">
    <name type="scientific">Gekko japonicus</name>
    <name type="common">Schlegel's Japanese gecko</name>
    <dbReference type="NCBI Taxonomy" id="146911"/>
    <lineage>
        <taxon>Eukaryota</taxon>
        <taxon>Metazoa</taxon>
        <taxon>Chordata</taxon>
        <taxon>Craniata</taxon>
        <taxon>Vertebrata</taxon>
        <taxon>Euteleostomi</taxon>
        <taxon>Lepidosauria</taxon>
        <taxon>Squamata</taxon>
        <taxon>Bifurcata</taxon>
        <taxon>Gekkota</taxon>
        <taxon>Gekkonidae</taxon>
        <taxon>Gekkoninae</taxon>
        <taxon>Gekko</taxon>
    </lineage>
</organism>
<dbReference type="SUPFAM" id="SSF49313">
    <property type="entry name" value="Cadherin-like"/>
    <property type="match status" value="1"/>
</dbReference>
<keyword evidence="3" id="KW-1185">Reference proteome</keyword>
<dbReference type="InterPro" id="IPR013783">
    <property type="entry name" value="Ig-like_fold"/>
</dbReference>
<evidence type="ECO:0000256" key="1">
    <source>
        <dbReference type="ARBA" id="ARBA00004370"/>
    </source>
</evidence>
<gene>
    <name evidence="4" type="primary">LOC107125956</name>
</gene>
<dbReference type="Proteomes" id="UP000694871">
    <property type="component" value="Unplaced"/>
</dbReference>
<protein>
    <submittedName>
        <fullName evidence="4">Uncharacterized protein LOC107125956</fullName>
    </submittedName>
</protein>